<dbReference type="EMBL" id="MU864014">
    <property type="protein sequence ID" value="KAK4195414.1"/>
    <property type="molecule type" value="Genomic_DNA"/>
</dbReference>
<dbReference type="Proteomes" id="UP001303160">
    <property type="component" value="Unassembled WGS sequence"/>
</dbReference>
<sequence length="381" mass="41386">MGRCDGSVTTAYCLWAIQAANRTGGGGGLREEMLKVHVIVPAVTVCGLMVLGMGFGMGLWVLRRRYVMEELGCGVVAEGGKGGKGMGKGKGKGRWWEDAPGGSGSDGTQVEVRLPQQQQQQQSQERTGLMGGRDKELPPPPLQIRRVGERGLVVRREESEMGMEGMDLLRGREGDDGVGCWANFGPPPPWKGSDSGGFLSLPLPSPAPAPSPSPLLPPLGQISQEPATKPPLPPPPRPWTGEQKRYTYPNPNQQLQQQGQHHFQPPPPPRSITRDLTTRFVSQPDNAKSRVYRQPRSAGTCLVPRCSQPEMRQLDRARMTFGTVDPAAVSKREGPGLGLGLGLGIVERKGLEGQELEKGRGKGKERERLVRSRRFSVSLNF</sequence>
<evidence type="ECO:0000256" key="1">
    <source>
        <dbReference type="SAM" id="MobiDB-lite"/>
    </source>
</evidence>
<name>A0AAN7AQI0_9PEZI</name>
<feature type="compositionally biased region" description="Low complexity" evidence="1">
    <location>
        <begin position="249"/>
        <end position="263"/>
    </location>
</feature>
<feature type="region of interest" description="Disordered" evidence="1">
    <location>
        <begin position="82"/>
        <end position="143"/>
    </location>
</feature>
<keyword evidence="2" id="KW-0472">Membrane</keyword>
<feature type="region of interest" description="Disordered" evidence="1">
    <location>
        <begin position="179"/>
        <end position="274"/>
    </location>
</feature>
<feature type="compositionally biased region" description="Pro residues" evidence="1">
    <location>
        <begin position="228"/>
        <end position="238"/>
    </location>
</feature>
<evidence type="ECO:0000313" key="4">
    <source>
        <dbReference type="Proteomes" id="UP001303160"/>
    </source>
</evidence>
<evidence type="ECO:0000256" key="2">
    <source>
        <dbReference type="SAM" id="Phobius"/>
    </source>
</evidence>
<accession>A0AAN7AQI0</accession>
<reference evidence="3" key="1">
    <citation type="journal article" date="2023" name="Mol. Phylogenet. Evol.">
        <title>Genome-scale phylogeny and comparative genomics of the fungal order Sordariales.</title>
        <authorList>
            <person name="Hensen N."/>
            <person name="Bonometti L."/>
            <person name="Westerberg I."/>
            <person name="Brannstrom I.O."/>
            <person name="Guillou S."/>
            <person name="Cros-Aarteil S."/>
            <person name="Calhoun S."/>
            <person name="Haridas S."/>
            <person name="Kuo A."/>
            <person name="Mondo S."/>
            <person name="Pangilinan J."/>
            <person name="Riley R."/>
            <person name="LaButti K."/>
            <person name="Andreopoulos B."/>
            <person name="Lipzen A."/>
            <person name="Chen C."/>
            <person name="Yan M."/>
            <person name="Daum C."/>
            <person name="Ng V."/>
            <person name="Clum A."/>
            <person name="Steindorff A."/>
            <person name="Ohm R.A."/>
            <person name="Martin F."/>
            <person name="Silar P."/>
            <person name="Natvig D.O."/>
            <person name="Lalanne C."/>
            <person name="Gautier V."/>
            <person name="Ament-Velasquez S.L."/>
            <person name="Kruys A."/>
            <person name="Hutchinson M.I."/>
            <person name="Powell A.J."/>
            <person name="Barry K."/>
            <person name="Miller A.N."/>
            <person name="Grigoriev I.V."/>
            <person name="Debuchy R."/>
            <person name="Gladieux P."/>
            <person name="Hiltunen Thoren M."/>
            <person name="Johannesson H."/>
        </authorList>
    </citation>
    <scope>NUCLEOTIDE SEQUENCE</scope>
    <source>
        <strain evidence="3">CBS 315.58</strain>
    </source>
</reference>
<keyword evidence="2" id="KW-1133">Transmembrane helix</keyword>
<organism evidence="3 4">
    <name type="scientific">Triangularia verruculosa</name>
    <dbReference type="NCBI Taxonomy" id="2587418"/>
    <lineage>
        <taxon>Eukaryota</taxon>
        <taxon>Fungi</taxon>
        <taxon>Dikarya</taxon>
        <taxon>Ascomycota</taxon>
        <taxon>Pezizomycotina</taxon>
        <taxon>Sordariomycetes</taxon>
        <taxon>Sordariomycetidae</taxon>
        <taxon>Sordariales</taxon>
        <taxon>Podosporaceae</taxon>
        <taxon>Triangularia</taxon>
    </lineage>
</organism>
<feature type="compositionally biased region" description="Pro residues" evidence="1">
    <location>
        <begin position="203"/>
        <end position="217"/>
    </location>
</feature>
<feature type="transmembrane region" description="Helical" evidence="2">
    <location>
        <begin position="38"/>
        <end position="62"/>
    </location>
</feature>
<gene>
    <name evidence="3" type="ORF">QBC40DRAFT_316489</name>
</gene>
<keyword evidence="4" id="KW-1185">Reference proteome</keyword>
<protein>
    <submittedName>
        <fullName evidence="3">Uncharacterized protein</fullName>
    </submittedName>
</protein>
<evidence type="ECO:0000313" key="3">
    <source>
        <dbReference type="EMBL" id="KAK4195414.1"/>
    </source>
</evidence>
<proteinExistence type="predicted"/>
<dbReference type="AlphaFoldDB" id="A0AAN7AQI0"/>
<reference evidence="3" key="2">
    <citation type="submission" date="2023-05" db="EMBL/GenBank/DDBJ databases">
        <authorList>
            <consortium name="Lawrence Berkeley National Laboratory"/>
            <person name="Steindorff A."/>
            <person name="Hensen N."/>
            <person name="Bonometti L."/>
            <person name="Westerberg I."/>
            <person name="Brannstrom I.O."/>
            <person name="Guillou S."/>
            <person name="Cros-Aarteil S."/>
            <person name="Calhoun S."/>
            <person name="Haridas S."/>
            <person name="Kuo A."/>
            <person name="Mondo S."/>
            <person name="Pangilinan J."/>
            <person name="Riley R."/>
            <person name="Labutti K."/>
            <person name="Andreopoulos B."/>
            <person name="Lipzen A."/>
            <person name="Chen C."/>
            <person name="Yanf M."/>
            <person name="Daum C."/>
            <person name="Ng V."/>
            <person name="Clum A."/>
            <person name="Ohm R."/>
            <person name="Martin F."/>
            <person name="Silar P."/>
            <person name="Natvig D."/>
            <person name="Lalanne C."/>
            <person name="Gautier V."/>
            <person name="Ament-Velasquez S.L."/>
            <person name="Kruys A."/>
            <person name="Hutchinson M.I."/>
            <person name="Powell A.J."/>
            <person name="Barry K."/>
            <person name="Miller A.N."/>
            <person name="Grigoriev I.V."/>
            <person name="Debuchy R."/>
            <person name="Gladieux P."/>
            <person name="Thoren M.H."/>
            <person name="Johannesson H."/>
        </authorList>
    </citation>
    <scope>NUCLEOTIDE SEQUENCE</scope>
    <source>
        <strain evidence="3">CBS 315.58</strain>
    </source>
</reference>
<keyword evidence="2" id="KW-0812">Transmembrane</keyword>
<comment type="caution">
    <text evidence="3">The sequence shown here is derived from an EMBL/GenBank/DDBJ whole genome shotgun (WGS) entry which is preliminary data.</text>
</comment>